<dbReference type="CDD" id="cd01948">
    <property type="entry name" value="EAL"/>
    <property type="match status" value="1"/>
</dbReference>
<dbReference type="PANTHER" id="PTHR44757">
    <property type="entry name" value="DIGUANYLATE CYCLASE DGCP"/>
    <property type="match status" value="1"/>
</dbReference>
<dbReference type="Pfam" id="PF00563">
    <property type="entry name" value="EAL"/>
    <property type="match status" value="1"/>
</dbReference>
<evidence type="ECO:0000313" key="5">
    <source>
        <dbReference type="Proteomes" id="UP000258927"/>
    </source>
</evidence>
<dbReference type="EMBL" id="CP021330">
    <property type="protein sequence ID" value="AVX03408.1"/>
    <property type="molecule type" value="Genomic_DNA"/>
</dbReference>
<dbReference type="PROSITE" id="PS50883">
    <property type="entry name" value="EAL"/>
    <property type="match status" value="1"/>
</dbReference>
<evidence type="ECO:0000313" key="4">
    <source>
        <dbReference type="EMBL" id="AVX03408.1"/>
    </source>
</evidence>
<dbReference type="AlphaFoldDB" id="A0A2R4MBJ8"/>
<evidence type="ECO:0000256" key="1">
    <source>
        <dbReference type="SAM" id="Phobius"/>
    </source>
</evidence>
<dbReference type="PANTHER" id="PTHR44757:SF2">
    <property type="entry name" value="BIOFILM ARCHITECTURE MAINTENANCE PROTEIN MBAA"/>
    <property type="match status" value="1"/>
</dbReference>
<feature type="domain" description="GGDEF" evidence="3">
    <location>
        <begin position="122"/>
        <end position="253"/>
    </location>
</feature>
<dbReference type="InterPro" id="IPR035919">
    <property type="entry name" value="EAL_sf"/>
</dbReference>
<accession>A0A2R4MBJ8</accession>
<name>A0A2R4MBJ8_9HYPH</name>
<dbReference type="NCBIfam" id="TIGR00254">
    <property type="entry name" value="GGDEF"/>
    <property type="match status" value="1"/>
</dbReference>
<organism evidence="4 5">
    <name type="scientific">Maritalea myrionectae</name>
    <dbReference type="NCBI Taxonomy" id="454601"/>
    <lineage>
        <taxon>Bacteria</taxon>
        <taxon>Pseudomonadati</taxon>
        <taxon>Pseudomonadota</taxon>
        <taxon>Alphaproteobacteria</taxon>
        <taxon>Hyphomicrobiales</taxon>
        <taxon>Devosiaceae</taxon>
        <taxon>Maritalea</taxon>
    </lineage>
</organism>
<dbReference type="Gene3D" id="3.20.20.450">
    <property type="entry name" value="EAL domain"/>
    <property type="match status" value="1"/>
</dbReference>
<dbReference type="CDD" id="cd01949">
    <property type="entry name" value="GGDEF"/>
    <property type="match status" value="1"/>
</dbReference>
<keyword evidence="1" id="KW-0472">Membrane</keyword>
<dbReference type="InterPro" id="IPR000160">
    <property type="entry name" value="GGDEF_dom"/>
</dbReference>
<feature type="transmembrane region" description="Helical" evidence="1">
    <location>
        <begin position="51"/>
        <end position="67"/>
    </location>
</feature>
<dbReference type="SMART" id="SM00267">
    <property type="entry name" value="GGDEF"/>
    <property type="match status" value="1"/>
</dbReference>
<dbReference type="Proteomes" id="UP000258927">
    <property type="component" value="Chromosome"/>
</dbReference>
<proteinExistence type="predicted"/>
<dbReference type="Gene3D" id="3.30.70.270">
    <property type="match status" value="1"/>
</dbReference>
<keyword evidence="1" id="KW-0812">Transmembrane</keyword>
<dbReference type="KEGG" id="mmyr:MXMO3_00876"/>
<keyword evidence="5" id="KW-1185">Reference proteome</keyword>
<protein>
    <submittedName>
        <fullName evidence="4">Cyclic-guanylate-specific phosphodiesterase</fullName>
    </submittedName>
</protein>
<evidence type="ECO:0000259" key="2">
    <source>
        <dbReference type="PROSITE" id="PS50883"/>
    </source>
</evidence>
<dbReference type="InterPro" id="IPR052155">
    <property type="entry name" value="Biofilm_reg_signaling"/>
</dbReference>
<keyword evidence="1" id="KW-1133">Transmembrane helix</keyword>
<feature type="domain" description="EAL" evidence="2">
    <location>
        <begin position="262"/>
        <end position="512"/>
    </location>
</feature>
<dbReference type="RefSeq" id="WP_117395059.1">
    <property type="nucleotide sequence ID" value="NZ_CP021330.1"/>
</dbReference>
<dbReference type="SUPFAM" id="SSF141868">
    <property type="entry name" value="EAL domain-like"/>
    <property type="match status" value="1"/>
</dbReference>
<dbReference type="Pfam" id="PF00990">
    <property type="entry name" value="GGDEF"/>
    <property type="match status" value="1"/>
</dbReference>
<dbReference type="InterPro" id="IPR029787">
    <property type="entry name" value="Nucleotide_cyclase"/>
</dbReference>
<dbReference type="InterPro" id="IPR001633">
    <property type="entry name" value="EAL_dom"/>
</dbReference>
<dbReference type="InterPro" id="IPR043128">
    <property type="entry name" value="Rev_trsase/Diguanyl_cyclase"/>
</dbReference>
<sequence>MLTKFMRHKIFEPVLLFGAAALLFYVGAQIEAFELLTEFMESHEDWQLDEIFLAVVLLGSAGYIYAFRRQIEKQKEIQKRLSVESDLDWLSKHDHLTKLPNRHYLAEFVKRIGADVAERQDIEFGVIALDLDGFKKANDLMGHAAGDALLQEVARRIQSQSAVKLVFRLGGDEFLAITDLKNSPDTKEVARDLQTALLEPYVIDEAVSRIGVSIGISEFPADAASLQEVIHCSDLAMYYAKRSGGNDIVEFEPSMVELHHQRTQLEQDLIQAIADNQIKPHYQPLVDLTKEEIRGFEVLARWTHPVQGNIPPDMFIKVAEEIGVITELSDSIFRQACQDALDWPQHMILSFNLSPLQLSDQLISQRLIDILAETGFPPSRLVVEITESALVHDFDAASLALGKLREAGIQVALDDFGTGYSNLSQLSKLQFDSIKIDRSLISNFTRDEKQIGIVRTILALSEGLGMYATAEGIEDEDQLATLRELGCECGQGFFLGRPIGAEATHELLKTIEQVGSKKAIATLT</sequence>
<dbReference type="PROSITE" id="PS50887">
    <property type="entry name" value="GGDEF"/>
    <property type="match status" value="1"/>
</dbReference>
<dbReference type="SUPFAM" id="SSF55073">
    <property type="entry name" value="Nucleotide cyclase"/>
    <property type="match status" value="1"/>
</dbReference>
<gene>
    <name evidence="4" type="ORF">MXMO3_00876</name>
</gene>
<reference evidence="4 5" key="1">
    <citation type="submission" date="2017-05" db="EMBL/GenBank/DDBJ databases">
        <title>Genome Analysis of Maritalea myrionectae HL2708#5.</title>
        <authorList>
            <consortium name="Cotde Inc.-PKNU"/>
            <person name="Jang D."/>
            <person name="Oh H.-M."/>
        </authorList>
    </citation>
    <scope>NUCLEOTIDE SEQUENCE [LARGE SCALE GENOMIC DNA]</scope>
    <source>
        <strain evidence="4 5">HL2708#5</strain>
    </source>
</reference>
<evidence type="ECO:0000259" key="3">
    <source>
        <dbReference type="PROSITE" id="PS50887"/>
    </source>
</evidence>
<dbReference type="SMART" id="SM00052">
    <property type="entry name" value="EAL"/>
    <property type="match status" value="1"/>
</dbReference>